<dbReference type="VEuPathDB" id="TriTrypDB:BCY84_12795"/>
<dbReference type="OrthoDB" id="248923at2759"/>
<comment type="catalytic activity">
    <reaction evidence="8">
        <text>L-threonyl-[protein] + ATP = O-phospho-L-threonyl-[protein] + ADP + H(+)</text>
        <dbReference type="Rhea" id="RHEA:46608"/>
        <dbReference type="Rhea" id="RHEA-COMP:11060"/>
        <dbReference type="Rhea" id="RHEA-COMP:11605"/>
        <dbReference type="ChEBI" id="CHEBI:15378"/>
        <dbReference type="ChEBI" id="CHEBI:30013"/>
        <dbReference type="ChEBI" id="CHEBI:30616"/>
        <dbReference type="ChEBI" id="CHEBI:61977"/>
        <dbReference type="ChEBI" id="CHEBI:456216"/>
        <dbReference type="EC" id="2.7.11.1"/>
    </reaction>
</comment>
<feature type="domain" description="Protein kinase" evidence="11">
    <location>
        <begin position="5"/>
        <end position="306"/>
    </location>
</feature>
<evidence type="ECO:0000256" key="5">
    <source>
        <dbReference type="ARBA" id="ARBA00022741"/>
    </source>
</evidence>
<dbReference type="VEuPathDB" id="TriTrypDB:C3747_220g79"/>
<dbReference type="EC" id="2.7.11.1" evidence="2"/>
<keyword evidence="7" id="KW-0067">ATP-binding</keyword>
<evidence type="ECO:0000256" key="6">
    <source>
        <dbReference type="ARBA" id="ARBA00022777"/>
    </source>
</evidence>
<evidence type="ECO:0000259" key="11">
    <source>
        <dbReference type="PROSITE" id="PS50011"/>
    </source>
</evidence>
<evidence type="ECO:0000256" key="7">
    <source>
        <dbReference type="ARBA" id="ARBA00022840"/>
    </source>
</evidence>
<accession>A0A2V2UUD4</accession>
<dbReference type="VEuPathDB" id="TriTrypDB:TcYC6_0021880"/>
<dbReference type="SUPFAM" id="SSF56112">
    <property type="entry name" value="Protein kinase-like (PK-like)"/>
    <property type="match status" value="1"/>
</dbReference>
<dbReference type="InterPro" id="IPR051131">
    <property type="entry name" value="NEK_Ser/Thr_kinase_NIMA"/>
</dbReference>
<keyword evidence="4" id="KW-0808">Transferase</keyword>
<evidence type="ECO:0000313" key="13">
    <source>
        <dbReference type="Proteomes" id="UP000246121"/>
    </source>
</evidence>
<evidence type="ECO:0000256" key="4">
    <source>
        <dbReference type="ARBA" id="ARBA00022679"/>
    </source>
</evidence>
<evidence type="ECO:0000313" key="12">
    <source>
        <dbReference type="EMBL" id="PWU87664.1"/>
    </source>
</evidence>
<evidence type="ECO:0000256" key="8">
    <source>
        <dbReference type="ARBA" id="ARBA00047899"/>
    </source>
</evidence>
<dbReference type="Pfam" id="PF00069">
    <property type="entry name" value="Pkinase"/>
    <property type="match status" value="2"/>
</dbReference>
<dbReference type="VEuPathDB" id="TriTrypDB:TCDM_08004"/>
<keyword evidence="5" id="KW-0547">Nucleotide-binding</keyword>
<dbReference type="PANTHER" id="PTHR44899">
    <property type="entry name" value="CAMK FAMILY PROTEIN KINASE"/>
    <property type="match status" value="1"/>
</dbReference>
<dbReference type="VEuPathDB" id="TriTrypDB:TcCLB.511395.60"/>
<dbReference type="Gene3D" id="3.30.200.20">
    <property type="entry name" value="Phosphorylase Kinase, domain 1"/>
    <property type="match status" value="1"/>
</dbReference>
<dbReference type="EMBL" id="PRFA01000087">
    <property type="protein sequence ID" value="PWU87664.1"/>
    <property type="molecule type" value="Genomic_DNA"/>
</dbReference>
<proteinExistence type="inferred from homology"/>
<dbReference type="GO" id="GO:0004674">
    <property type="term" value="F:protein serine/threonine kinase activity"/>
    <property type="evidence" value="ECO:0007669"/>
    <property type="project" value="UniProtKB-KW"/>
</dbReference>
<feature type="region of interest" description="Disordered" evidence="10">
    <location>
        <begin position="508"/>
        <end position="539"/>
    </location>
</feature>
<dbReference type="Proteomes" id="UP000246121">
    <property type="component" value="Unassembled WGS sequence"/>
</dbReference>
<gene>
    <name evidence="12" type="ORF">C4B63_87g41</name>
</gene>
<dbReference type="AlphaFoldDB" id="A0A2V2UUD4"/>
<dbReference type="VEuPathDB" id="TriTrypDB:TcG_06021"/>
<dbReference type="PROSITE" id="PS00108">
    <property type="entry name" value="PROTEIN_KINASE_ST"/>
    <property type="match status" value="1"/>
</dbReference>
<dbReference type="VEuPathDB" id="TriTrypDB:TCSYLVIO_009799"/>
<reference evidence="12 13" key="1">
    <citation type="journal article" date="2018" name="Microb. Genom.">
        <title>Expanding an expanded genome: long-read sequencing of Trypanosoma cruzi.</title>
        <authorList>
            <person name="Berna L."/>
            <person name="Rodriguez M."/>
            <person name="Chiribao M.L."/>
            <person name="Parodi-Talice A."/>
            <person name="Pita S."/>
            <person name="Rijo G."/>
            <person name="Alvarez-Valin F."/>
            <person name="Robello C."/>
        </authorList>
    </citation>
    <scope>NUCLEOTIDE SEQUENCE [LARGE SCALE GENOMIC DNA]</scope>
    <source>
        <strain evidence="12 13">Dm28c</strain>
    </source>
</reference>
<dbReference type="GO" id="GO:0005524">
    <property type="term" value="F:ATP binding"/>
    <property type="evidence" value="ECO:0007669"/>
    <property type="project" value="UniProtKB-KW"/>
</dbReference>
<evidence type="ECO:0000256" key="9">
    <source>
        <dbReference type="ARBA" id="ARBA00048679"/>
    </source>
</evidence>
<feature type="region of interest" description="Disordered" evidence="10">
    <location>
        <begin position="402"/>
        <end position="425"/>
    </location>
</feature>
<dbReference type="InterPro" id="IPR008271">
    <property type="entry name" value="Ser/Thr_kinase_AS"/>
</dbReference>
<evidence type="ECO:0000256" key="1">
    <source>
        <dbReference type="ARBA" id="ARBA00010886"/>
    </source>
</evidence>
<sequence length="634" mass="71084">MLNEYRILEKMATGSFGVVFKVRRAADNEVLVMKRISLTEMDVEQRREAAQEIRVMSCLHHPFIVAQRDAFLFKDSLCIVMDHYDGGDLAALITWQREKDEYLPMGQVMVWFAGINLAMHYLHAQGIVHRDLKTQNLFLKSNRREVAVGDFGVAEFVGKAEFSKTKSPFSSPLLPASQHFLAKRRDGELIGDVSTCDSADDMMNSPLIGAVRGTLLYMAPEVLESGVCSPSSDVWSLGCIFYELLSLRHPFESRDLATLMMRVMAGARQPPPGHYPPEVVQLLDRMLSLDAADRPSCEEILRAPIMKAYLQQIILQRASCEPTELEAERTWEAQMQRLGICENASSPRLPYLSEKYPTMSPSQERALVEQITAASPRTEMPLSPGTSTFGEDASPMRLHPDHAHTTARSLSKDGSFTVGRRRAGDGDGDGHLCPIWRSGDGNVDDMRHMPLELIEEEVARYRQLVQSEMREQKRQRDAEVHKRRFGGDSTPTAPYYYSLARVSHVATTASNNPHSHKKGKSNGPSLSSSPLPLPSHGWKHANSLNGAAAKWPPGSLEASLAARRRQRIEMVIGSLGDDVFSSVYNYYRSVEVAERDVSLVMQMVPNRNWWHVLPLVEEVVVIERLLERLEATGT</sequence>
<dbReference type="VEuPathDB" id="TriTrypDB:TcCL_NonESM07986"/>
<dbReference type="InterPro" id="IPR011009">
    <property type="entry name" value="Kinase-like_dom_sf"/>
</dbReference>
<comment type="catalytic activity">
    <reaction evidence="9">
        <text>L-seryl-[protein] + ATP = O-phospho-L-seryl-[protein] + ADP + H(+)</text>
        <dbReference type="Rhea" id="RHEA:17989"/>
        <dbReference type="Rhea" id="RHEA-COMP:9863"/>
        <dbReference type="Rhea" id="RHEA-COMP:11604"/>
        <dbReference type="ChEBI" id="CHEBI:15378"/>
        <dbReference type="ChEBI" id="CHEBI:29999"/>
        <dbReference type="ChEBI" id="CHEBI:30616"/>
        <dbReference type="ChEBI" id="CHEBI:83421"/>
        <dbReference type="ChEBI" id="CHEBI:456216"/>
        <dbReference type="EC" id="2.7.11.1"/>
    </reaction>
</comment>
<dbReference type="InterPro" id="IPR000719">
    <property type="entry name" value="Prot_kinase_dom"/>
</dbReference>
<comment type="similarity">
    <text evidence="1">Belongs to the protein kinase superfamily. NEK Ser/Thr protein kinase family. NIMA subfamily.</text>
</comment>
<evidence type="ECO:0000256" key="2">
    <source>
        <dbReference type="ARBA" id="ARBA00012513"/>
    </source>
</evidence>
<dbReference type="PROSITE" id="PS50011">
    <property type="entry name" value="PROTEIN_KINASE_DOM"/>
    <property type="match status" value="1"/>
</dbReference>
<evidence type="ECO:0000256" key="10">
    <source>
        <dbReference type="SAM" id="MobiDB-lite"/>
    </source>
</evidence>
<organism evidence="12 13">
    <name type="scientific">Trypanosoma cruzi</name>
    <dbReference type="NCBI Taxonomy" id="5693"/>
    <lineage>
        <taxon>Eukaryota</taxon>
        <taxon>Discoba</taxon>
        <taxon>Euglenozoa</taxon>
        <taxon>Kinetoplastea</taxon>
        <taxon>Metakinetoplastina</taxon>
        <taxon>Trypanosomatida</taxon>
        <taxon>Trypanosomatidae</taxon>
        <taxon>Trypanosoma</taxon>
        <taxon>Schizotrypanum</taxon>
    </lineage>
</organism>
<dbReference type="VEuPathDB" id="TriTrypDB:Tc_MARK_2246"/>
<dbReference type="VEuPathDB" id="TriTrypDB:C4B63_87g41"/>
<dbReference type="VEuPathDB" id="TriTrypDB:ECC02_000847"/>
<keyword evidence="3 12" id="KW-0723">Serine/threonine-protein kinase</keyword>
<dbReference type="FunFam" id="3.30.200.20:FF:000097">
    <property type="entry name" value="Probable serine/threonine-protein kinase nek1"/>
    <property type="match status" value="1"/>
</dbReference>
<evidence type="ECO:0000256" key="3">
    <source>
        <dbReference type="ARBA" id="ARBA00022527"/>
    </source>
</evidence>
<protein>
    <recommendedName>
        <fullName evidence="2">non-specific serine/threonine protein kinase</fullName>
        <ecNumber evidence="2">2.7.11.1</ecNumber>
    </recommendedName>
</protein>
<dbReference type="PANTHER" id="PTHR44899:SF3">
    <property type="entry name" value="SERINE_THREONINE-PROTEIN KINASE NEK1"/>
    <property type="match status" value="1"/>
</dbReference>
<dbReference type="Gene3D" id="1.10.510.10">
    <property type="entry name" value="Transferase(Phosphotransferase) domain 1"/>
    <property type="match status" value="1"/>
</dbReference>
<keyword evidence="6 12" id="KW-0418">Kinase</keyword>
<dbReference type="SMART" id="SM00220">
    <property type="entry name" value="S_TKc"/>
    <property type="match status" value="1"/>
</dbReference>
<dbReference type="VEuPathDB" id="TriTrypDB:TcBrA4_0000610"/>
<comment type="caution">
    <text evidence="12">The sequence shown here is derived from an EMBL/GenBank/DDBJ whole genome shotgun (WGS) entry which is preliminary data.</text>
</comment>
<dbReference type="VEuPathDB" id="TriTrypDB:TcCLB.505071.60"/>
<name>A0A2V2UUD4_TRYCR</name>